<dbReference type="InterPro" id="IPR004358">
    <property type="entry name" value="Sig_transdc_His_kin-like_C"/>
</dbReference>
<dbReference type="EMBL" id="WNXC01000001">
    <property type="protein sequence ID" value="MBB2147301.1"/>
    <property type="molecule type" value="Genomic_DNA"/>
</dbReference>
<dbReference type="Gene3D" id="3.30.450.20">
    <property type="entry name" value="PAS domain"/>
    <property type="match status" value="1"/>
</dbReference>
<organism evidence="9 10">
    <name type="scientific">Pedobacter gandavensis</name>
    <dbReference type="NCBI Taxonomy" id="2679963"/>
    <lineage>
        <taxon>Bacteria</taxon>
        <taxon>Pseudomonadati</taxon>
        <taxon>Bacteroidota</taxon>
        <taxon>Sphingobacteriia</taxon>
        <taxon>Sphingobacteriales</taxon>
        <taxon>Sphingobacteriaceae</taxon>
        <taxon>Pedobacter</taxon>
    </lineage>
</organism>
<protein>
    <recommendedName>
        <fullName evidence="2">histidine kinase</fullName>
        <ecNumber evidence="2">2.7.13.3</ecNumber>
    </recommendedName>
</protein>
<dbReference type="InterPro" id="IPR003661">
    <property type="entry name" value="HisK_dim/P_dom"/>
</dbReference>
<dbReference type="PROSITE" id="PS50112">
    <property type="entry name" value="PAS"/>
    <property type="match status" value="1"/>
</dbReference>
<dbReference type="NCBIfam" id="TIGR00229">
    <property type="entry name" value="sensory_box"/>
    <property type="match status" value="1"/>
</dbReference>
<keyword evidence="10" id="KW-1185">Reference proteome</keyword>
<dbReference type="Pfam" id="PF13426">
    <property type="entry name" value="PAS_9"/>
    <property type="match status" value="1"/>
</dbReference>
<dbReference type="PANTHER" id="PTHR43304:SF1">
    <property type="entry name" value="PAC DOMAIN-CONTAINING PROTEIN"/>
    <property type="match status" value="1"/>
</dbReference>
<name>A0ABR6EQM7_9SPHI</name>
<feature type="domain" description="Histidine kinase" evidence="6">
    <location>
        <begin position="139"/>
        <end position="352"/>
    </location>
</feature>
<dbReference type="CDD" id="cd00082">
    <property type="entry name" value="HisKA"/>
    <property type="match status" value="1"/>
</dbReference>
<evidence type="ECO:0000313" key="10">
    <source>
        <dbReference type="Proteomes" id="UP000636110"/>
    </source>
</evidence>
<dbReference type="Gene3D" id="1.10.287.130">
    <property type="match status" value="1"/>
</dbReference>
<dbReference type="PROSITE" id="PS50113">
    <property type="entry name" value="PAC"/>
    <property type="match status" value="1"/>
</dbReference>
<evidence type="ECO:0000256" key="3">
    <source>
        <dbReference type="ARBA" id="ARBA00022553"/>
    </source>
</evidence>
<dbReference type="SUPFAM" id="SSF55874">
    <property type="entry name" value="ATPase domain of HSP90 chaperone/DNA topoisomerase II/histidine kinase"/>
    <property type="match status" value="1"/>
</dbReference>
<comment type="caution">
    <text evidence="9">The sequence shown here is derived from an EMBL/GenBank/DDBJ whole genome shotgun (WGS) entry which is preliminary data.</text>
</comment>
<dbReference type="Proteomes" id="UP000636110">
    <property type="component" value="Unassembled WGS sequence"/>
</dbReference>
<evidence type="ECO:0000259" key="8">
    <source>
        <dbReference type="PROSITE" id="PS50113"/>
    </source>
</evidence>
<dbReference type="Gene3D" id="3.30.565.10">
    <property type="entry name" value="Histidine kinase-like ATPase, C-terminal domain"/>
    <property type="match status" value="1"/>
</dbReference>
<dbReference type="CDD" id="cd00130">
    <property type="entry name" value="PAS"/>
    <property type="match status" value="1"/>
</dbReference>
<evidence type="ECO:0000256" key="2">
    <source>
        <dbReference type="ARBA" id="ARBA00012438"/>
    </source>
</evidence>
<dbReference type="InterPro" id="IPR000700">
    <property type="entry name" value="PAS-assoc_C"/>
</dbReference>
<evidence type="ECO:0000259" key="7">
    <source>
        <dbReference type="PROSITE" id="PS50112"/>
    </source>
</evidence>
<dbReference type="InterPro" id="IPR035965">
    <property type="entry name" value="PAS-like_dom_sf"/>
</dbReference>
<evidence type="ECO:0000259" key="6">
    <source>
        <dbReference type="PROSITE" id="PS50109"/>
    </source>
</evidence>
<dbReference type="EC" id="2.7.13.3" evidence="2"/>
<dbReference type="SMART" id="SM00388">
    <property type="entry name" value="HisKA"/>
    <property type="match status" value="1"/>
</dbReference>
<dbReference type="PRINTS" id="PR00344">
    <property type="entry name" value="BCTRLSENSOR"/>
</dbReference>
<dbReference type="InterPro" id="IPR005467">
    <property type="entry name" value="His_kinase_dom"/>
</dbReference>
<evidence type="ECO:0000256" key="5">
    <source>
        <dbReference type="ARBA" id="ARBA00022777"/>
    </source>
</evidence>
<dbReference type="SUPFAM" id="SSF47384">
    <property type="entry name" value="Homodimeric domain of signal transducing histidine kinase"/>
    <property type="match status" value="1"/>
</dbReference>
<evidence type="ECO:0000313" key="9">
    <source>
        <dbReference type="EMBL" id="MBB2147301.1"/>
    </source>
</evidence>
<reference evidence="9 10" key="1">
    <citation type="submission" date="2019-11" db="EMBL/GenBank/DDBJ databases">
        <title>Description of Pedobacter sp. LMG 31462T.</title>
        <authorList>
            <person name="Carlier A."/>
            <person name="Qi S."/>
            <person name="Vandamme P."/>
        </authorList>
    </citation>
    <scope>NUCLEOTIDE SEQUENCE [LARGE SCALE GENOMIC DNA]</scope>
    <source>
        <strain evidence="9 10">LMG 31462</strain>
    </source>
</reference>
<accession>A0ABR6EQM7</accession>
<dbReference type="InterPro" id="IPR052162">
    <property type="entry name" value="Sensor_kinase/Photoreceptor"/>
</dbReference>
<comment type="catalytic activity">
    <reaction evidence="1">
        <text>ATP + protein L-histidine = ADP + protein N-phospho-L-histidine.</text>
        <dbReference type="EC" id="2.7.13.3"/>
    </reaction>
</comment>
<dbReference type="InterPro" id="IPR036097">
    <property type="entry name" value="HisK_dim/P_sf"/>
</dbReference>
<feature type="domain" description="PAC" evidence="8">
    <location>
        <begin position="67"/>
        <end position="121"/>
    </location>
</feature>
<dbReference type="SMART" id="SM00387">
    <property type="entry name" value="HATPase_c"/>
    <property type="match status" value="1"/>
</dbReference>
<feature type="domain" description="PAS" evidence="7">
    <location>
        <begin position="1"/>
        <end position="67"/>
    </location>
</feature>
<evidence type="ECO:0000256" key="4">
    <source>
        <dbReference type="ARBA" id="ARBA00022679"/>
    </source>
</evidence>
<sequence>MLGEIEDYAILFLDQHGHVGSWNKGAEIIKGYTAEEITGMDFRLFYTEEARTNMIPDLLLEEAILNGKAQHRGWRVKKDGALFWAHVTITTVYDEEHKVIGFSKFTRDLTDKLNAEKELKEYARVLEFRNKELEQFVYIASHDLQEPLLTVKNFVGLLRKEYGELFDENGALYLSYIEESTEKMKYLIKDVLDYARLGTHEAKELVDCNVLMASVQQEFSNELAELDVEIDFDNLPRVPAYELALKQLFQHLLSNAVKFRKKEGRLKIRVSATYEDRHWHFQFSDNGIGIEEKYKHKIFLIFQRLNSQEDYVGHGIGLSHCKKIAELHGGEIFVNSALNEGSTFCFSLKNDR</sequence>
<dbReference type="InterPro" id="IPR036890">
    <property type="entry name" value="HATPase_C_sf"/>
</dbReference>
<dbReference type="SUPFAM" id="SSF55785">
    <property type="entry name" value="PYP-like sensor domain (PAS domain)"/>
    <property type="match status" value="1"/>
</dbReference>
<dbReference type="PROSITE" id="PS50109">
    <property type="entry name" value="HIS_KIN"/>
    <property type="match status" value="1"/>
</dbReference>
<dbReference type="Pfam" id="PF02518">
    <property type="entry name" value="HATPase_c"/>
    <property type="match status" value="1"/>
</dbReference>
<dbReference type="PANTHER" id="PTHR43304">
    <property type="entry name" value="PHYTOCHROME-LIKE PROTEIN CPH1"/>
    <property type="match status" value="1"/>
</dbReference>
<dbReference type="InterPro" id="IPR003594">
    <property type="entry name" value="HATPase_dom"/>
</dbReference>
<dbReference type="Pfam" id="PF00512">
    <property type="entry name" value="HisKA"/>
    <property type="match status" value="1"/>
</dbReference>
<evidence type="ECO:0000256" key="1">
    <source>
        <dbReference type="ARBA" id="ARBA00000085"/>
    </source>
</evidence>
<gene>
    <name evidence="9" type="ORF">GM920_00115</name>
</gene>
<keyword evidence="4" id="KW-0808">Transferase</keyword>
<proteinExistence type="predicted"/>
<dbReference type="InterPro" id="IPR000014">
    <property type="entry name" value="PAS"/>
</dbReference>
<keyword evidence="3" id="KW-0597">Phosphoprotein</keyword>
<keyword evidence="5" id="KW-0418">Kinase</keyword>